<evidence type="ECO:0000313" key="3">
    <source>
        <dbReference type="EMBL" id="MBB3733765.1"/>
    </source>
</evidence>
<evidence type="ECO:0000313" key="4">
    <source>
        <dbReference type="Proteomes" id="UP000579945"/>
    </source>
</evidence>
<dbReference type="EMBL" id="JACIBV010000003">
    <property type="protein sequence ID" value="MBB3733765.1"/>
    <property type="molecule type" value="Genomic_DNA"/>
</dbReference>
<sequence>MSSSTDLYTYGGWRRSRSLGLGSLDTRQTIMLLAAVLVPLMAGLLVEMRAALLLAPAGIIVALLSVARRAGVLVLDAALAWMRWRWAEWRTHTIALGQMVTPMPQRWDLPGVLAPTRLLDVEDPGRGRIGIVWNQRTGHMTATVLLSPAGALLADPATVNRQVANWGHLLATLADDASIQHAAVTVELVPEPGTQLADHVQGRLATGAPRPGPAGDPRADRDRAARLGPGTRPTLAHLRPVHRRELSSGGAERRRRSAAQPGRAGGLGGRGRGVAPSQRD</sequence>
<keyword evidence="4" id="KW-1185">Reference proteome</keyword>
<keyword evidence="2" id="KW-0472">Membrane</keyword>
<name>A0A7W5VLT9_9ACTN</name>
<gene>
    <name evidence="3" type="ORF">FHR33_009718</name>
</gene>
<dbReference type="AlphaFoldDB" id="A0A7W5VLT9"/>
<protein>
    <recommendedName>
        <fullName evidence="5">Integral membrane protein</fullName>
    </recommendedName>
</protein>
<feature type="compositionally biased region" description="Low complexity" evidence="1">
    <location>
        <begin position="204"/>
        <end position="216"/>
    </location>
</feature>
<dbReference type="NCBIfam" id="NF042935">
    <property type="entry name" value="SCO6880_fam"/>
    <property type="match status" value="1"/>
</dbReference>
<evidence type="ECO:0000256" key="2">
    <source>
        <dbReference type="SAM" id="Phobius"/>
    </source>
</evidence>
<reference evidence="3 4" key="1">
    <citation type="submission" date="2020-08" db="EMBL/GenBank/DDBJ databases">
        <title>Sequencing the genomes of 1000 actinobacteria strains.</title>
        <authorList>
            <person name="Klenk H.-P."/>
        </authorList>
    </citation>
    <scope>NUCLEOTIDE SEQUENCE [LARGE SCALE GENOMIC DNA]</scope>
    <source>
        <strain evidence="3 4">DSM 44320</strain>
    </source>
</reference>
<feature type="transmembrane region" description="Helical" evidence="2">
    <location>
        <begin position="52"/>
        <end position="75"/>
    </location>
</feature>
<keyword evidence="2" id="KW-0812">Transmembrane</keyword>
<feature type="compositionally biased region" description="Gly residues" evidence="1">
    <location>
        <begin position="263"/>
        <end position="272"/>
    </location>
</feature>
<evidence type="ECO:0000256" key="1">
    <source>
        <dbReference type="SAM" id="MobiDB-lite"/>
    </source>
</evidence>
<accession>A0A7W5VLT9</accession>
<comment type="caution">
    <text evidence="3">The sequence shown here is derived from an EMBL/GenBank/DDBJ whole genome shotgun (WGS) entry which is preliminary data.</text>
</comment>
<feature type="region of interest" description="Disordered" evidence="1">
    <location>
        <begin position="204"/>
        <end position="280"/>
    </location>
</feature>
<organism evidence="3 4">
    <name type="scientific">Nonomuraea dietziae</name>
    <dbReference type="NCBI Taxonomy" id="65515"/>
    <lineage>
        <taxon>Bacteria</taxon>
        <taxon>Bacillati</taxon>
        <taxon>Actinomycetota</taxon>
        <taxon>Actinomycetes</taxon>
        <taxon>Streptosporangiales</taxon>
        <taxon>Streptosporangiaceae</taxon>
        <taxon>Nonomuraea</taxon>
    </lineage>
</organism>
<dbReference type="InterPro" id="IPR049978">
    <property type="entry name" value="SCO6880-like"/>
</dbReference>
<feature type="transmembrane region" description="Helical" evidence="2">
    <location>
        <begin position="29"/>
        <end position="46"/>
    </location>
</feature>
<dbReference type="Proteomes" id="UP000579945">
    <property type="component" value="Unassembled WGS sequence"/>
</dbReference>
<keyword evidence="2" id="KW-1133">Transmembrane helix</keyword>
<evidence type="ECO:0008006" key="5">
    <source>
        <dbReference type="Google" id="ProtNLM"/>
    </source>
</evidence>
<proteinExistence type="predicted"/>